<dbReference type="GO" id="GO:0015031">
    <property type="term" value="P:protein transport"/>
    <property type="evidence" value="ECO:0007669"/>
    <property type="project" value="InterPro"/>
</dbReference>
<evidence type="ECO:0000256" key="2">
    <source>
        <dbReference type="ARBA" id="ARBA00022692"/>
    </source>
</evidence>
<sequence>MSNPFADPHHQQGMDSNPFADPTVQQGLHSSAHEYGEDADYEAATTKTPAAATGSAPVDMQSRFQDLERREQELRSREAQLTAKAEHIRKHGRNNWPPGPFPLIYHDINEEIPAEHQSTVLTLYRLWMFLILTLTVNLVAAILLLISQGGHTKLTLSAVVRVPRPSANNGGADLAAGIMYLPVIGALSFFLWYRPAYNAYMKGSAMFFYMYFLFAGFHLAFSAYMIIGIPSSGSAGIINLISRFATGHLVAGIFCALATACWVLQGLGSLWMYKQVYAHSAGEQGHTFSEAKQEISMYGLKACKQHSPSSRGYYPNCIGLIVLFGFVVDLFNSNKVPNQPNQGP</sequence>
<dbReference type="EMBL" id="FMWP01000089">
    <property type="protein sequence ID" value="SCZ96633.1"/>
    <property type="molecule type" value="Genomic_DNA"/>
</dbReference>
<evidence type="ECO:0000256" key="5">
    <source>
        <dbReference type="SAM" id="MobiDB-lite"/>
    </source>
</evidence>
<protein>
    <submittedName>
        <fullName evidence="7">BZ3500_MvSof-1268-A1-R1_Chr4-4g07499 protein</fullName>
    </submittedName>
</protein>
<feature type="transmembrane region" description="Helical" evidence="6">
    <location>
        <begin position="126"/>
        <end position="146"/>
    </location>
</feature>
<keyword evidence="8" id="KW-1185">Reference proteome</keyword>
<evidence type="ECO:0000256" key="1">
    <source>
        <dbReference type="ARBA" id="ARBA00004141"/>
    </source>
</evidence>
<organism evidence="7 8">
    <name type="scientific">Microbotryum saponariae</name>
    <dbReference type="NCBI Taxonomy" id="289078"/>
    <lineage>
        <taxon>Eukaryota</taxon>
        <taxon>Fungi</taxon>
        <taxon>Dikarya</taxon>
        <taxon>Basidiomycota</taxon>
        <taxon>Pucciniomycotina</taxon>
        <taxon>Microbotryomycetes</taxon>
        <taxon>Microbotryales</taxon>
        <taxon>Microbotryaceae</taxon>
        <taxon>Microbotryum</taxon>
    </lineage>
</organism>
<dbReference type="GO" id="GO:0032588">
    <property type="term" value="C:trans-Golgi network membrane"/>
    <property type="evidence" value="ECO:0007669"/>
    <property type="project" value="TreeGrafter"/>
</dbReference>
<dbReference type="STRING" id="289078.A0A2X0LP37"/>
<evidence type="ECO:0000313" key="7">
    <source>
        <dbReference type="EMBL" id="SCZ96633.1"/>
    </source>
</evidence>
<comment type="subcellular location">
    <subcellularLocation>
        <location evidence="1">Membrane</location>
        <topology evidence="1">Multi-pass membrane protein</topology>
    </subcellularLocation>
</comment>
<keyword evidence="4 6" id="KW-0472">Membrane</keyword>
<gene>
    <name evidence="7" type="ORF">BZ3500_MVSOF-1268-A1-R1_CHR4-4G07499</name>
</gene>
<evidence type="ECO:0000256" key="6">
    <source>
        <dbReference type="SAM" id="Phobius"/>
    </source>
</evidence>
<dbReference type="Pfam" id="PF04144">
    <property type="entry name" value="SCAMP"/>
    <property type="match status" value="1"/>
</dbReference>
<dbReference type="GO" id="GO:0055038">
    <property type="term" value="C:recycling endosome membrane"/>
    <property type="evidence" value="ECO:0007669"/>
    <property type="project" value="TreeGrafter"/>
</dbReference>
<feature type="region of interest" description="Disordered" evidence="5">
    <location>
        <begin position="1"/>
        <end position="94"/>
    </location>
</feature>
<feature type="compositionally biased region" description="Basic and acidic residues" evidence="5">
    <location>
        <begin position="65"/>
        <end position="78"/>
    </location>
</feature>
<accession>A0A2X0LP37</accession>
<feature type="transmembrane region" description="Helical" evidence="6">
    <location>
        <begin position="313"/>
        <end position="331"/>
    </location>
</feature>
<evidence type="ECO:0000313" key="8">
    <source>
        <dbReference type="Proteomes" id="UP000249723"/>
    </source>
</evidence>
<keyword evidence="3 6" id="KW-1133">Transmembrane helix</keyword>
<feature type="transmembrane region" description="Helical" evidence="6">
    <location>
        <begin position="174"/>
        <end position="193"/>
    </location>
</feature>
<dbReference type="Proteomes" id="UP000249723">
    <property type="component" value="Unassembled WGS sequence"/>
</dbReference>
<dbReference type="OrthoDB" id="242866at2759"/>
<feature type="transmembrane region" description="Helical" evidence="6">
    <location>
        <begin position="205"/>
        <end position="229"/>
    </location>
</feature>
<feature type="compositionally biased region" description="Low complexity" evidence="5">
    <location>
        <begin position="43"/>
        <end position="56"/>
    </location>
</feature>
<dbReference type="PANTHER" id="PTHR10687:SF90">
    <property type="entry name" value="SECRETORY CARRIER MEMBRANE PROTEIN"/>
    <property type="match status" value="1"/>
</dbReference>
<keyword evidence="2 6" id="KW-0812">Transmembrane</keyword>
<proteinExistence type="predicted"/>
<dbReference type="InterPro" id="IPR007273">
    <property type="entry name" value="SCAMP"/>
</dbReference>
<evidence type="ECO:0000256" key="3">
    <source>
        <dbReference type="ARBA" id="ARBA00022989"/>
    </source>
</evidence>
<dbReference type="AlphaFoldDB" id="A0A2X0LP37"/>
<name>A0A2X0LP37_9BASI</name>
<dbReference type="PANTHER" id="PTHR10687">
    <property type="entry name" value="SECRETORY CARRIER-ASSOCIATED MEMBRANE PROTEIN SCAMP"/>
    <property type="match status" value="1"/>
</dbReference>
<reference evidence="8" key="1">
    <citation type="submission" date="2016-10" db="EMBL/GenBank/DDBJ databases">
        <authorList>
            <person name="Jeantristanb JTB J.-T."/>
            <person name="Ricardo R."/>
        </authorList>
    </citation>
    <scope>NUCLEOTIDE SEQUENCE [LARGE SCALE GENOMIC DNA]</scope>
</reference>
<evidence type="ECO:0000256" key="4">
    <source>
        <dbReference type="ARBA" id="ARBA00023136"/>
    </source>
</evidence>
<feature type="transmembrane region" description="Helical" evidence="6">
    <location>
        <begin position="249"/>
        <end position="273"/>
    </location>
</feature>